<feature type="compositionally biased region" description="Basic and acidic residues" evidence="1">
    <location>
        <begin position="15"/>
        <end position="29"/>
    </location>
</feature>
<dbReference type="InterPro" id="IPR012337">
    <property type="entry name" value="RNaseH-like_sf"/>
</dbReference>
<evidence type="ECO:0000313" key="3">
    <source>
        <dbReference type="Proteomes" id="UP001162156"/>
    </source>
</evidence>
<reference evidence="2" key="1">
    <citation type="journal article" date="2023" name="Insect Mol. Biol.">
        <title>Genome sequencing provides insights into the evolution of gene families encoding plant cell wall-degrading enzymes in longhorned beetles.</title>
        <authorList>
            <person name="Shin N.R."/>
            <person name="Okamura Y."/>
            <person name="Kirsch R."/>
            <person name="Pauchet Y."/>
        </authorList>
    </citation>
    <scope>NUCLEOTIDE SEQUENCE</scope>
    <source>
        <strain evidence="2">RBIC_L_NR</strain>
    </source>
</reference>
<comment type="caution">
    <text evidence="2">The sequence shown here is derived from an EMBL/GenBank/DDBJ whole genome shotgun (WGS) entry which is preliminary data.</text>
</comment>
<protein>
    <submittedName>
        <fullName evidence="2">Uncharacterized protein</fullName>
    </submittedName>
</protein>
<dbReference type="PANTHER" id="PTHR35385:SF2">
    <property type="entry name" value="PROTEIN B, PUTATIVE-RELATED"/>
    <property type="match status" value="1"/>
</dbReference>
<dbReference type="AlphaFoldDB" id="A0AAV8ZD93"/>
<feature type="region of interest" description="Disordered" evidence="1">
    <location>
        <begin position="1"/>
        <end position="37"/>
    </location>
</feature>
<name>A0AAV8ZD93_9CUCU</name>
<evidence type="ECO:0000256" key="1">
    <source>
        <dbReference type="SAM" id="MobiDB-lite"/>
    </source>
</evidence>
<dbReference type="Proteomes" id="UP001162156">
    <property type="component" value="Unassembled WGS sequence"/>
</dbReference>
<dbReference type="EMBL" id="JANEYF010001620">
    <property type="protein sequence ID" value="KAJ8961314.1"/>
    <property type="molecule type" value="Genomic_DNA"/>
</dbReference>
<gene>
    <name evidence="2" type="ORF">NQ314_005963</name>
</gene>
<accession>A0AAV8ZD93</accession>
<proteinExistence type="predicted"/>
<keyword evidence="3" id="KW-1185">Reference proteome</keyword>
<sequence length="538" mass="60890">MEEHDYSKCTQNNIEKLKEKSDIATDSSRENSLQKPKTIKKRHYEIASNIINHLEQDLTNLSVNVQTVLTVIETAKNNKEAGGSPNNQIQVPNRDSHVLGTQIFITEDEFLKDTSSFNPFIESSPIPEINNENQSMTSLPDLGNSTLANNIFYDTNEISLGTFEITENSVLVPVNSDKNNDRESVPTRWNPTYYMLERFVKLYQYIAPILLKDPEFPAMVNASDLRLVEEVLQILAPIEQVSKEICGELYLTSSKIIPIINCLKQQLTNFYQEPELLLTNTLPLPLPSAATIVDANVDENLQSQSHSSEQSSTSLWHFHNALAKELENELLNSSTSGSLHTDIKLYLNQPTLPLNTDPLAYWNNAASAYNSFCFSKMEELGDKYDEVVCDRYYFPSKEDFTNLWRSHFKGQYGDRSGENMFFQLEENLKHSIDTVYKITHNEEDYAVSLCTPIMQRAARHLVQSSEILFVDATSNCDVQNHQLYFFATQSPAGGIPLGCIITNSQKASIFDCALKDLVEIMPFKISPAVIMTDDDLSE</sequence>
<organism evidence="2 3">
    <name type="scientific">Rhamnusium bicolor</name>
    <dbReference type="NCBI Taxonomy" id="1586634"/>
    <lineage>
        <taxon>Eukaryota</taxon>
        <taxon>Metazoa</taxon>
        <taxon>Ecdysozoa</taxon>
        <taxon>Arthropoda</taxon>
        <taxon>Hexapoda</taxon>
        <taxon>Insecta</taxon>
        <taxon>Pterygota</taxon>
        <taxon>Neoptera</taxon>
        <taxon>Endopterygota</taxon>
        <taxon>Coleoptera</taxon>
        <taxon>Polyphaga</taxon>
        <taxon>Cucujiformia</taxon>
        <taxon>Chrysomeloidea</taxon>
        <taxon>Cerambycidae</taxon>
        <taxon>Lepturinae</taxon>
        <taxon>Rhagiini</taxon>
        <taxon>Rhamnusium</taxon>
    </lineage>
</organism>
<dbReference type="SUPFAM" id="SSF53098">
    <property type="entry name" value="Ribonuclease H-like"/>
    <property type="match status" value="1"/>
</dbReference>
<evidence type="ECO:0000313" key="2">
    <source>
        <dbReference type="EMBL" id="KAJ8961314.1"/>
    </source>
</evidence>
<dbReference type="PANTHER" id="PTHR35385">
    <property type="entry name" value="PROTEIN B, PUTATIVE-RELATED-RELATED"/>
    <property type="match status" value="1"/>
</dbReference>